<dbReference type="CDD" id="cd00751">
    <property type="entry name" value="thiolase"/>
    <property type="match status" value="1"/>
</dbReference>
<evidence type="ECO:0000259" key="8">
    <source>
        <dbReference type="Pfam" id="PF00108"/>
    </source>
</evidence>
<dbReference type="PANTHER" id="PTHR18919:SF107">
    <property type="entry name" value="ACETYL-COA ACETYLTRANSFERASE, CYTOSOLIC"/>
    <property type="match status" value="1"/>
</dbReference>
<feature type="domain" description="Thiolase C-terminal" evidence="9">
    <location>
        <begin position="281"/>
        <end position="406"/>
    </location>
</feature>
<dbReference type="STRING" id="1502745.SAMN02799620_06306"/>
<feature type="active site" description="Acyl-thioester intermediate" evidence="6">
    <location>
        <position position="93"/>
    </location>
</feature>
<keyword evidence="4 7" id="KW-0012">Acyltransferase</keyword>
<reference evidence="11" key="1">
    <citation type="submission" date="2016-10" db="EMBL/GenBank/DDBJ databases">
        <authorList>
            <person name="Varghese N."/>
            <person name="Submissions S."/>
        </authorList>
    </citation>
    <scope>NUCLEOTIDE SEQUENCE [LARGE SCALE GENOMIC DNA]</scope>
    <source>
        <strain evidence="11">UNC267MFSha1.1M11</strain>
    </source>
</reference>
<dbReference type="Pfam" id="PF02803">
    <property type="entry name" value="Thiolase_C"/>
    <property type="match status" value="1"/>
</dbReference>
<evidence type="ECO:0000256" key="6">
    <source>
        <dbReference type="PIRSR" id="PIRSR000429-1"/>
    </source>
</evidence>
<dbReference type="SUPFAM" id="SSF53901">
    <property type="entry name" value="Thiolase-like"/>
    <property type="match status" value="2"/>
</dbReference>
<dbReference type="EMBL" id="FMUB01000023">
    <property type="protein sequence ID" value="SCX34349.1"/>
    <property type="molecule type" value="Genomic_DNA"/>
</dbReference>
<dbReference type="PIRSF" id="PIRSF000429">
    <property type="entry name" value="Ac-CoA_Ac_transf"/>
    <property type="match status" value="1"/>
</dbReference>
<dbReference type="Pfam" id="PF00108">
    <property type="entry name" value="Thiolase_N"/>
    <property type="match status" value="1"/>
</dbReference>
<comment type="similarity">
    <text evidence="1 7">Belongs to the thiolase-like superfamily. Thiolase family.</text>
</comment>
<keyword evidence="3 7" id="KW-0808">Transferase</keyword>
<proteinExistence type="inferred from homology"/>
<feature type="active site" description="Proton acceptor" evidence="6">
    <location>
        <position position="363"/>
    </location>
</feature>
<evidence type="ECO:0000256" key="3">
    <source>
        <dbReference type="ARBA" id="ARBA00022679"/>
    </source>
</evidence>
<dbReference type="InterPro" id="IPR002155">
    <property type="entry name" value="Thiolase"/>
</dbReference>
<protein>
    <recommendedName>
        <fullName evidence="5">Probable acetyl-CoA acetyltransferase</fullName>
        <ecNumber evidence="2">2.3.1.9</ecNumber>
    </recommendedName>
</protein>
<dbReference type="NCBIfam" id="TIGR01930">
    <property type="entry name" value="AcCoA-C-Actrans"/>
    <property type="match status" value="1"/>
</dbReference>
<evidence type="ECO:0000256" key="4">
    <source>
        <dbReference type="ARBA" id="ARBA00023315"/>
    </source>
</evidence>
<dbReference type="InterPro" id="IPR020616">
    <property type="entry name" value="Thiolase_N"/>
</dbReference>
<dbReference type="NCBIfam" id="NF004853">
    <property type="entry name" value="PRK06205.1"/>
    <property type="match status" value="1"/>
</dbReference>
<dbReference type="PANTHER" id="PTHR18919">
    <property type="entry name" value="ACETYL-COA C-ACYLTRANSFERASE"/>
    <property type="match status" value="1"/>
</dbReference>
<evidence type="ECO:0000256" key="5">
    <source>
        <dbReference type="ARBA" id="ARBA00040529"/>
    </source>
</evidence>
<feature type="active site" description="Proton acceptor" evidence="6">
    <location>
        <position position="393"/>
    </location>
</feature>
<gene>
    <name evidence="10" type="ORF">SAMN02799620_06306</name>
</gene>
<evidence type="ECO:0000259" key="9">
    <source>
        <dbReference type="Pfam" id="PF02803"/>
    </source>
</evidence>
<dbReference type="Gene3D" id="3.40.47.10">
    <property type="match status" value="2"/>
</dbReference>
<dbReference type="InterPro" id="IPR020617">
    <property type="entry name" value="Thiolase_C"/>
</dbReference>
<dbReference type="AlphaFoldDB" id="A0A1G4X2C2"/>
<name>A0A1G4X2C2_9MYCO</name>
<accession>A0A1G4X2C2</accession>
<evidence type="ECO:0000256" key="2">
    <source>
        <dbReference type="ARBA" id="ARBA00012705"/>
    </source>
</evidence>
<dbReference type="EC" id="2.3.1.9" evidence="2"/>
<sequence length="409" mass="42478">MAHSVNDAVVICEPVRTPIGRYGGMFSSLTAVDLGVAALQGLLQRTGVPADAVEDVILGHCYPSSEAPAIGRVVALDAGLPITVPGMQLDRRCGSGLQAVIQACLQVGSGAHELVIAGGAESMSNVVFHSTDMRWGGSRGGITVHDGLARGRVTAGGKNYPVPGGMLETAENLRREYGISRLEQDELAVRSHQKAVAAQASGVLAEEIIPVTVSSRSGEQVIDTDEHPRADTSVETLSKLRPVLGKTDPDATVTAGNSSGQNDAASMCIVTTTERAAELGLKPLVRLVSWGLAGVAPTVMGIGPVPATEVALRHAGLSLSQIDIIELNEAFAAQALAVLREWKFTETDLERTNVRGSGISLGHPVSATGGRMLATLARELDARGARYGLETMCIGGGQGLAAVFERIAT</sequence>
<dbReference type="InterPro" id="IPR016039">
    <property type="entry name" value="Thiolase-like"/>
</dbReference>
<dbReference type="GO" id="GO:0003985">
    <property type="term" value="F:acetyl-CoA C-acetyltransferase activity"/>
    <property type="evidence" value="ECO:0007669"/>
    <property type="project" value="UniProtKB-EC"/>
</dbReference>
<feature type="domain" description="Thiolase N-terminal" evidence="8">
    <location>
        <begin position="9"/>
        <end position="272"/>
    </location>
</feature>
<dbReference type="RefSeq" id="WP_090364811.1">
    <property type="nucleotide sequence ID" value="NZ_FMUB01000023.1"/>
</dbReference>
<evidence type="ECO:0000256" key="7">
    <source>
        <dbReference type="RuleBase" id="RU003557"/>
    </source>
</evidence>
<evidence type="ECO:0000313" key="11">
    <source>
        <dbReference type="Proteomes" id="UP000199707"/>
    </source>
</evidence>
<dbReference type="Proteomes" id="UP000199707">
    <property type="component" value="Unassembled WGS sequence"/>
</dbReference>
<organism evidence="10 11">
    <name type="scientific">Mycolicibacterium fluoranthenivorans</name>
    <dbReference type="NCBI Taxonomy" id="258505"/>
    <lineage>
        <taxon>Bacteria</taxon>
        <taxon>Bacillati</taxon>
        <taxon>Actinomycetota</taxon>
        <taxon>Actinomycetes</taxon>
        <taxon>Mycobacteriales</taxon>
        <taxon>Mycobacteriaceae</taxon>
        <taxon>Mycolicibacterium</taxon>
    </lineage>
</organism>
<evidence type="ECO:0000256" key="1">
    <source>
        <dbReference type="ARBA" id="ARBA00010982"/>
    </source>
</evidence>
<evidence type="ECO:0000313" key="10">
    <source>
        <dbReference type="EMBL" id="SCX34349.1"/>
    </source>
</evidence>